<evidence type="ECO:0000313" key="4">
    <source>
        <dbReference type="Proteomes" id="UP000250235"/>
    </source>
</evidence>
<proteinExistence type="predicted"/>
<feature type="coiled-coil region" evidence="1">
    <location>
        <begin position="273"/>
        <end position="353"/>
    </location>
</feature>
<keyword evidence="4" id="KW-1185">Reference proteome</keyword>
<organism evidence="3 4">
    <name type="scientific">Dorcoceras hygrometricum</name>
    <dbReference type="NCBI Taxonomy" id="472368"/>
    <lineage>
        <taxon>Eukaryota</taxon>
        <taxon>Viridiplantae</taxon>
        <taxon>Streptophyta</taxon>
        <taxon>Embryophyta</taxon>
        <taxon>Tracheophyta</taxon>
        <taxon>Spermatophyta</taxon>
        <taxon>Magnoliopsida</taxon>
        <taxon>eudicotyledons</taxon>
        <taxon>Gunneridae</taxon>
        <taxon>Pentapetalae</taxon>
        <taxon>asterids</taxon>
        <taxon>lamiids</taxon>
        <taxon>Lamiales</taxon>
        <taxon>Gesneriaceae</taxon>
        <taxon>Didymocarpoideae</taxon>
        <taxon>Trichosporeae</taxon>
        <taxon>Loxocarpinae</taxon>
        <taxon>Dorcoceras</taxon>
    </lineage>
</organism>
<name>A0A2Z7D2K0_9LAMI</name>
<keyword evidence="1" id="KW-0175">Coiled coil</keyword>
<evidence type="ECO:0000256" key="2">
    <source>
        <dbReference type="SAM" id="MobiDB-lite"/>
    </source>
</evidence>
<feature type="region of interest" description="Disordered" evidence="2">
    <location>
        <begin position="93"/>
        <end position="120"/>
    </location>
</feature>
<feature type="region of interest" description="Disordered" evidence="2">
    <location>
        <begin position="146"/>
        <end position="185"/>
    </location>
</feature>
<protein>
    <submittedName>
        <fullName evidence="3">Uncharacterized protein</fullName>
    </submittedName>
</protein>
<reference evidence="3 4" key="1">
    <citation type="journal article" date="2015" name="Proc. Natl. Acad. Sci. U.S.A.">
        <title>The resurrection genome of Boea hygrometrica: A blueprint for survival of dehydration.</title>
        <authorList>
            <person name="Xiao L."/>
            <person name="Yang G."/>
            <person name="Zhang L."/>
            <person name="Yang X."/>
            <person name="Zhao S."/>
            <person name="Ji Z."/>
            <person name="Zhou Q."/>
            <person name="Hu M."/>
            <person name="Wang Y."/>
            <person name="Chen M."/>
            <person name="Xu Y."/>
            <person name="Jin H."/>
            <person name="Xiao X."/>
            <person name="Hu G."/>
            <person name="Bao F."/>
            <person name="Hu Y."/>
            <person name="Wan P."/>
            <person name="Li L."/>
            <person name="Deng X."/>
            <person name="Kuang T."/>
            <person name="Xiang C."/>
            <person name="Zhu J.K."/>
            <person name="Oliver M.J."/>
            <person name="He Y."/>
        </authorList>
    </citation>
    <scope>NUCLEOTIDE SEQUENCE [LARGE SCALE GENOMIC DNA]</scope>
    <source>
        <strain evidence="4">cv. XS01</strain>
    </source>
</reference>
<gene>
    <name evidence="3" type="ORF">F511_36525</name>
</gene>
<dbReference type="AlphaFoldDB" id="A0A2Z7D2K0"/>
<accession>A0A2Z7D2K0</accession>
<dbReference type="Proteomes" id="UP000250235">
    <property type="component" value="Unassembled WGS sequence"/>
</dbReference>
<feature type="compositionally biased region" description="Basic and acidic residues" evidence="2">
    <location>
        <begin position="146"/>
        <end position="169"/>
    </location>
</feature>
<evidence type="ECO:0000313" key="3">
    <source>
        <dbReference type="EMBL" id="KZV52927.1"/>
    </source>
</evidence>
<sequence>MSALLDAGALILTGITPRLMSILSEIFFTIPGDIVVQRGRGVYWLDSWRHDFLLGKHSRAERKSSGNRPELSVQFGIWCMELGRRVTSKSIVRSAAEPVDSVPTSPETREPMLPDQANWAPRDYLGTRRKRLTLADRMGNAAMLKALKERPKEGSSRRSEPKEKEEEGSRGLQEGGLKPDEKEGLHLRVAPRPYYRDTPSLDARDSFVVSPSRSAATGLLCNMVPDRDIDLVRNDPDLEVLGSFADRFTETMVWGGEVINRLTRALREVTSSRQCLDEVLENHMELAKQLEELEAISVEERRELEARWVALEAEKEALEVEKEALAAELADTRARAEGEIRRLSAENEHLKSEAENA</sequence>
<evidence type="ECO:0000256" key="1">
    <source>
        <dbReference type="SAM" id="Coils"/>
    </source>
</evidence>
<dbReference type="EMBL" id="KQ990590">
    <property type="protein sequence ID" value="KZV52927.1"/>
    <property type="molecule type" value="Genomic_DNA"/>
</dbReference>